<dbReference type="Proteomes" id="UP000009027">
    <property type="component" value="Unassembled WGS sequence"/>
</dbReference>
<accession>F9WRC7</accession>
<evidence type="ECO:0000313" key="1">
    <source>
        <dbReference type="EMBL" id="CCD20111.1"/>
    </source>
</evidence>
<reference evidence="1 2" key="1">
    <citation type="journal article" date="2012" name="Proc. Natl. Acad. Sci. U.S.A.">
        <title>Antigenic diversity is generated by distinct evolutionary mechanisms in African trypanosome species.</title>
        <authorList>
            <person name="Jackson A.P."/>
            <person name="Berry A."/>
            <person name="Aslett M."/>
            <person name="Allison H.C."/>
            <person name="Burton P."/>
            <person name="Vavrova-Anderson J."/>
            <person name="Brown R."/>
            <person name="Browne H."/>
            <person name="Corton N."/>
            <person name="Hauser H."/>
            <person name="Gamble J."/>
            <person name="Gilderthorp R."/>
            <person name="Marcello L."/>
            <person name="McQuillan J."/>
            <person name="Otto T.D."/>
            <person name="Quail M.A."/>
            <person name="Sanders M.J."/>
            <person name="van Tonder A."/>
            <person name="Ginger M.L."/>
            <person name="Field M.C."/>
            <person name="Barry J.D."/>
            <person name="Hertz-Fowler C."/>
            <person name="Berriman M."/>
        </authorList>
    </citation>
    <scope>NUCLEOTIDE SEQUENCE</scope>
    <source>
        <strain evidence="1 2">Y486</strain>
    </source>
</reference>
<keyword evidence="2" id="KW-1185">Reference proteome</keyword>
<protein>
    <submittedName>
        <fullName evidence="1">Uncharacterized protein</fullName>
    </submittedName>
</protein>
<proteinExistence type="predicted"/>
<gene>
    <name evidence="1" type="ORF">TvY486_0028780</name>
</gene>
<dbReference type="EMBL" id="CAEX01004880">
    <property type="protein sequence ID" value="CCD20111.1"/>
    <property type="molecule type" value="Genomic_DNA"/>
</dbReference>
<sequence length="8" mass="904">MQTQALRG</sequence>
<evidence type="ECO:0000313" key="2">
    <source>
        <dbReference type="Proteomes" id="UP000009027"/>
    </source>
</evidence>
<organism evidence="1 2">
    <name type="scientific">Trypanosoma vivax (strain Y486)</name>
    <dbReference type="NCBI Taxonomy" id="1055687"/>
    <lineage>
        <taxon>Eukaryota</taxon>
        <taxon>Discoba</taxon>
        <taxon>Euglenozoa</taxon>
        <taxon>Kinetoplastea</taxon>
        <taxon>Metakinetoplastina</taxon>
        <taxon>Trypanosomatida</taxon>
        <taxon>Trypanosomatidae</taxon>
        <taxon>Trypanosoma</taxon>
        <taxon>Duttonella</taxon>
    </lineage>
</organism>
<name>F9WRC7_TRYVY</name>